<dbReference type="GO" id="GO:0006952">
    <property type="term" value="P:defense response"/>
    <property type="evidence" value="ECO:0007669"/>
    <property type="project" value="UniProtKB-KW"/>
</dbReference>
<evidence type="ECO:0000256" key="4">
    <source>
        <dbReference type="SAM" id="Phobius"/>
    </source>
</evidence>
<organism evidence="6 7">
    <name type="scientific">Forsythia ovata</name>
    <dbReference type="NCBI Taxonomy" id="205694"/>
    <lineage>
        <taxon>Eukaryota</taxon>
        <taxon>Viridiplantae</taxon>
        <taxon>Streptophyta</taxon>
        <taxon>Embryophyta</taxon>
        <taxon>Tracheophyta</taxon>
        <taxon>Spermatophyta</taxon>
        <taxon>Magnoliopsida</taxon>
        <taxon>eudicotyledons</taxon>
        <taxon>Gunneridae</taxon>
        <taxon>Pentapetalae</taxon>
        <taxon>asterids</taxon>
        <taxon>lamiids</taxon>
        <taxon>Lamiales</taxon>
        <taxon>Oleaceae</taxon>
        <taxon>Forsythieae</taxon>
        <taxon>Forsythia</taxon>
    </lineage>
</organism>
<dbReference type="InterPro" id="IPR041118">
    <property type="entry name" value="Rx_N"/>
</dbReference>
<evidence type="ECO:0000313" key="7">
    <source>
        <dbReference type="Proteomes" id="UP001604277"/>
    </source>
</evidence>
<evidence type="ECO:0000256" key="2">
    <source>
        <dbReference type="ARBA" id="ARBA00022741"/>
    </source>
</evidence>
<protein>
    <recommendedName>
        <fullName evidence="5">Disease resistance N-terminal domain-containing protein</fullName>
    </recommendedName>
</protein>
<dbReference type="AlphaFoldDB" id="A0ABD1TPN9"/>
<feature type="transmembrane region" description="Helical" evidence="4">
    <location>
        <begin position="35"/>
        <end position="54"/>
    </location>
</feature>
<sequence>MAREYIFNQIKVGHAEFSSVELNVDLHPFGYMEPWLLTMAIGEVFLSACVGVFLERLASRKLLKFLSPLGIDAQLKKWRGILWMIQTVLTDAENKQTRNEAVKKW</sequence>
<keyword evidence="2" id="KW-0547">Nucleotide-binding</keyword>
<keyword evidence="4" id="KW-0812">Transmembrane</keyword>
<keyword evidence="4" id="KW-1133">Transmembrane helix</keyword>
<proteinExistence type="predicted"/>
<keyword evidence="1" id="KW-0677">Repeat</keyword>
<evidence type="ECO:0000259" key="5">
    <source>
        <dbReference type="Pfam" id="PF18052"/>
    </source>
</evidence>
<evidence type="ECO:0000256" key="1">
    <source>
        <dbReference type="ARBA" id="ARBA00022737"/>
    </source>
</evidence>
<feature type="domain" description="Disease resistance N-terminal" evidence="5">
    <location>
        <begin position="50"/>
        <end position="105"/>
    </location>
</feature>
<evidence type="ECO:0000313" key="6">
    <source>
        <dbReference type="EMBL" id="KAL2514553.1"/>
    </source>
</evidence>
<name>A0ABD1TPN9_9LAMI</name>
<dbReference type="EMBL" id="JBFOLJ010000008">
    <property type="protein sequence ID" value="KAL2514553.1"/>
    <property type="molecule type" value="Genomic_DNA"/>
</dbReference>
<keyword evidence="3" id="KW-0611">Plant defense</keyword>
<keyword evidence="7" id="KW-1185">Reference proteome</keyword>
<accession>A0ABD1TPN9</accession>
<reference evidence="7" key="1">
    <citation type="submission" date="2024-07" db="EMBL/GenBank/DDBJ databases">
        <title>Two chromosome-level genome assemblies of Korean endemic species Abeliophyllum distichum and Forsythia ovata (Oleaceae).</title>
        <authorList>
            <person name="Jang H."/>
        </authorList>
    </citation>
    <scope>NUCLEOTIDE SEQUENCE [LARGE SCALE GENOMIC DNA]</scope>
</reference>
<dbReference type="Proteomes" id="UP001604277">
    <property type="component" value="Unassembled WGS sequence"/>
</dbReference>
<evidence type="ECO:0000256" key="3">
    <source>
        <dbReference type="ARBA" id="ARBA00022821"/>
    </source>
</evidence>
<dbReference type="GO" id="GO:0000166">
    <property type="term" value="F:nucleotide binding"/>
    <property type="evidence" value="ECO:0007669"/>
    <property type="project" value="UniProtKB-KW"/>
</dbReference>
<dbReference type="Pfam" id="PF18052">
    <property type="entry name" value="Rx_N"/>
    <property type="match status" value="1"/>
</dbReference>
<comment type="caution">
    <text evidence="6">The sequence shown here is derived from an EMBL/GenBank/DDBJ whole genome shotgun (WGS) entry which is preliminary data.</text>
</comment>
<keyword evidence="4" id="KW-0472">Membrane</keyword>
<gene>
    <name evidence="6" type="ORF">Fot_28524</name>
</gene>